<dbReference type="AlphaFoldDB" id="A0A4Y8VRE5"/>
<protein>
    <submittedName>
        <fullName evidence="4">Fic family protein</fullName>
    </submittedName>
</protein>
<evidence type="ECO:0000256" key="2">
    <source>
        <dbReference type="PIRSR" id="PIRSR640198-2"/>
    </source>
</evidence>
<dbReference type="Proteomes" id="UP000297872">
    <property type="component" value="Unassembled WGS sequence"/>
</dbReference>
<dbReference type="InterPro" id="IPR025230">
    <property type="entry name" value="DUF4172"/>
</dbReference>
<name>A0A4Y8VRE5_9BACT</name>
<keyword evidence="2" id="KW-0547">Nucleotide-binding</keyword>
<dbReference type="PROSITE" id="PS51459">
    <property type="entry name" value="FIDO"/>
    <property type="match status" value="1"/>
</dbReference>
<dbReference type="SUPFAM" id="SSF140931">
    <property type="entry name" value="Fic-like"/>
    <property type="match status" value="1"/>
</dbReference>
<dbReference type="GO" id="GO:0005524">
    <property type="term" value="F:ATP binding"/>
    <property type="evidence" value="ECO:0007669"/>
    <property type="project" value="UniProtKB-KW"/>
</dbReference>
<dbReference type="InterPro" id="IPR003812">
    <property type="entry name" value="Fido"/>
</dbReference>
<dbReference type="InterPro" id="IPR040198">
    <property type="entry name" value="Fido_containing"/>
</dbReference>
<evidence type="ECO:0000256" key="1">
    <source>
        <dbReference type="PIRSR" id="PIRSR640198-1"/>
    </source>
</evidence>
<evidence type="ECO:0000313" key="5">
    <source>
        <dbReference type="Proteomes" id="UP000297872"/>
    </source>
</evidence>
<keyword evidence="5" id="KW-1185">Reference proteome</keyword>
<dbReference type="RefSeq" id="WP_134843016.1">
    <property type="nucleotide sequence ID" value="NZ_SGVY01000009.1"/>
</dbReference>
<evidence type="ECO:0000259" key="3">
    <source>
        <dbReference type="PROSITE" id="PS51459"/>
    </source>
</evidence>
<dbReference type="PANTHER" id="PTHR13504">
    <property type="entry name" value="FIDO DOMAIN-CONTAINING PROTEIN DDB_G0283145"/>
    <property type="match status" value="1"/>
</dbReference>
<feature type="active site" evidence="1">
    <location>
        <position position="209"/>
    </location>
</feature>
<feature type="domain" description="Fido" evidence="3">
    <location>
        <begin position="118"/>
        <end position="274"/>
    </location>
</feature>
<evidence type="ECO:0000313" key="4">
    <source>
        <dbReference type="EMBL" id="TFH82946.1"/>
    </source>
</evidence>
<gene>
    <name evidence="4" type="ORF">EXN75_05220</name>
</gene>
<dbReference type="InterPro" id="IPR036597">
    <property type="entry name" value="Fido-like_dom_sf"/>
</dbReference>
<organism evidence="4 5">
    <name type="scientific">Segatella hominis</name>
    <dbReference type="NCBI Taxonomy" id="2518605"/>
    <lineage>
        <taxon>Bacteria</taxon>
        <taxon>Pseudomonadati</taxon>
        <taxon>Bacteroidota</taxon>
        <taxon>Bacteroidia</taxon>
        <taxon>Bacteroidales</taxon>
        <taxon>Prevotellaceae</taxon>
        <taxon>Segatella</taxon>
    </lineage>
</organism>
<feature type="binding site" evidence="2">
    <location>
        <begin position="213"/>
        <end position="220"/>
    </location>
    <ligand>
        <name>ATP</name>
        <dbReference type="ChEBI" id="CHEBI:30616"/>
    </ligand>
</feature>
<dbReference type="Pfam" id="PF13776">
    <property type="entry name" value="DUF4172"/>
    <property type="match status" value="1"/>
</dbReference>
<proteinExistence type="predicted"/>
<dbReference type="OrthoDB" id="9814400at2"/>
<dbReference type="Pfam" id="PF02661">
    <property type="entry name" value="Fic"/>
    <property type="match status" value="1"/>
</dbReference>
<dbReference type="GeneID" id="302994696"/>
<sequence length="371" mass="42796">MREATMYIWQQEDWPHMTWDNACFSNSLAEVNMLRGKLLGRLSMFGFEERNQSMLDSLTQEIVHSARIEGENLNRDSVRSSVARQLGLEYEGLPVTDHYTEGVVQVMLDAVQHYAISLDAERLFSWHAALFPTGRSGIHKIAVAQWRVGDEPMQVVSGALGHEKVHYEAPASKDVPMMMAELMDWINKEESIDPLVKVAVVHLWFVTVHPFDDGNGRLCRTLTELLLSRADQTSQRYYSLSSEILNHRKEYYDHLEQVQKGDLDITPWIQWFLQTLKAALANALQKTENVVRKTQFWDKHRTIAFNTRQRKVLNMLLDGFKGKLNSSKWYKINHCSQDTANRDIKDLMVKGVLRQTDEGGRSTNYELCSTF</sequence>
<feature type="binding site" evidence="2">
    <location>
        <begin position="251"/>
        <end position="252"/>
    </location>
    <ligand>
        <name>ATP</name>
        <dbReference type="ChEBI" id="CHEBI:30616"/>
    </ligand>
</feature>
<dbReference type="PANTHER" id="PTHR13504:SF33">
    <property type="entry name" value="FIC FAMILY PROTEIN"/>
    <property type="match status" value="1"/>
</dbReference>
<reference evidence="4 5" key="1">
    <citation type="submission" date="2019-02" db="EMBL/GenBank/DDBJ databases">
        <title>Draft Genome Sequence of the Prevotella sp. BCRC 81118, Isolated from Human Feces.</title>
        <authorList>
            <person name="Huang C.-H."/>
        </authorList>
    </citation>
    <scope>NUCLEOTIDE SEQUENCE [LARGE SCALE GENOMIC DNA]</scope>
    <source>
        <strain evidence="4 5">BCRC 81118</strain>
    </source>
</reference>
<dbReference type="Gene3D" id="1.10.3290.10">
    <property type="entry name" value="Fido-like domain"/>
    <property type="match status" value="1"/>
</dbReference>
<comment type="caution">
    <text evidence="4">The sequence shown here is derived from an EMBL/GenBank/DDBJ whole genome shotgun (WGS) entry which is preliminary data.</text>
</comment>
<accession>A0A4Y8VRE5</accession>
<keyword evidence="2" id="KW-0067">ATP-binding</keyword>
<dbReference type="EMBL" id="SGVY01000009">
    <property type="protein sequence ID" value="TFH82946.1"/>
    <property type="molecule type" value="Genomic_DNA"/>
</dbReference>